<comment type="caution">
    <text evidence="7">The sequence shown here is derived from an EMBL/GenBank/DDBJ whole genome shotgun (WGS) entry which is preliminary data.</text>
</comment>
<dbReference type="EMBL" id="JBHMCG010000106">
    <property type="protein sequence ID" value="MFB9575496.1"/>
    <property type="molecule type" value="Genomic_DNA"/>
</dbReference>
<keyword evidence="5" id="KW-0067">ATP-binding</keyword>
<dbReference type="InterPro" id="IPR050306">
    <property type="entry name" value="PfkB_Carbo_kinase"/>
</dbReference>
<dbReference type="PANTHER" id="PTHR43085">
    <property type="entry name" value="HEXOKINASE FAMILY MEMBER"/>
    <property type="match status" value="1"/>
</dbReference>
<dbReference type="Pfam" id="PF00294">
    <property type="entry name" value="PfkB"/>
    <property type="match status" value="1"/>
</dbReference>
<dbReference type="PROSITE" id="PS00584">
    <property type="entry name" value="PFKB_KINASES_2"/>
    <property type="match status" value="1"/>
</dbReference>
<dbReference type="InterPro" id="IPR011611">
    <property type="entry name" value="PfkB_dom"/>
</dbReference>
<dbReference type="InterPro" id="IPR029056">
    <property type="entry name" value="Ribokinase-like"/>
</dbReference>
<dbReference type="Proteomes" id="UP001589710">
    <property type="component" value="Unassembled WGS sequence"/>
</dbReference>
<protein>
    <submittedName>
        <fullName evidence="7">Sugar kinase</fullName>
    </submittedName>
</protein>
<keyword evidence="3" id="KW-0547">Nucleotide-binding</keyword>
<evidence type="ECO:0000256" key="5">
    <source>
        <dbReference type="ARBA" id="ARBA00022840"/>
    </source>
</evidence>
<name>A0ABV5RDU8_9ACTN</name>
<evidence type="ECO:0000256" key="1">
    <source>
        <dbReference type="ARBA" id="ARBA00010688"/>
    </source>
</evidence>
<comment type="similarity">
    <text evidence="1">Belongs to the carbohydrate kinase PfkB family.</text>
</comment>
<evidence type="ECO:0000259" key="6">
    <source>
        <dbReference type="Pfam" id="PF00294"/>
    </source>
</evidence>
<dbReference type="PANTHER" id="PTHR43085:SF1">
    <property type="entry name" value="PSEUDOURIDINE KINASE-RELATED"/>
    <property type="match status" value="1"/>
</dbReference>
<evidence type="ECO:0000256" key="4">
    <source>
        <dbReference type="ARBA" id="ARBA00022777"/>
    </source>
</evidence>
<dbReference type="InterPro" id="IPR002173">
    <property type="entry name" value="Carboh/pur_kinase_PfkB_CS"/>
</dbReference>
<proteinExistence type="inferred from homology"/>
<sequence>MSALRAPDVVTVGETMAALRATGPVKLARPMELSVAGAESNVAIGLARLGHHVSWVGAVGDDEFGALVLRTLRAEQVDVSHARADTEGRPTGLLVREDGIGDLARVRYYRAGSAGAALRPPDVLAALRPGLRVLHLTGITPALGASAADTVLAAAERARELGVTVCLDVNYRARLWSTEQARRTLLPLTRHSDILIASADELHLVGSDPSLAEKEAVAALIAEGRREVVITRGGDGACVTTAEGTVDSGVRSVPVRDVVGAGDAFVAGYLSALLDDLDVVERLQRATATGAFAVATRGDWEGLPTRSELALLDSPAGTTLR</sequence>
<dbReference type="Gene3D" id="3.40.1190.20">
    <property type="match status" value="1"/>
</dbReference>
<accession>A0ABV5RDU8</accession>
<dbReference type="SUPFAM" id="SSF53613">
    <property type="entry name" value="Ribokinase-like"/>
    <property type="match status" value="1"/>
</dbReference>
<dbReference type="CDD" id="cd01166">
    <property type="entry name" value="KdgK"/>
    <property type="match status" value="1"/>
</dbReference>
<keyword evidence="8" id="KW-1185">Reference proteome</keyword>
<evidence type="ECO:0000313" key="8">
    <source>
        <dbReference type="Proteomes" id="UP001589710"/>
    </source>
</evidence>
<organism evidence="7 8">
    <name type="scientific">Streptomyces yanii</name>
    <dbReference type="NCBI Taxonomy" id="78510"/>
    <lineage>
        <taxon>Bacteria</taxon>
        <taxon>Bacillati</taxon>
        <taxon>Actinomycetota</taxon>
        <taxon>Actinomycetes</taxon>
        <taxon>Kitasatosporales</taxon>
        <taxon>Streptomycetaceae</taxon>
        <taxon>Streptomyces</taxon>
    </lineage>
</organism>
<keyword evidence="2" id="KW-0808">Transferase</keyword>
<feature type="domain" description="Carbohydrate kinase PfkB" evidence="6">
    <location>
        <begin position="8"/>
        <end position="305"/>
    </location>
</feature>
<keyword evidence="4 7" id="KW-0418">Kinase</keyword>
<dbReference type="RefSeq" id="WP_345516601.1">
    <property type="nucleotide sequence ID" value="NZ_BAAAXD010000038.1"/>
</dbReference>
<evidence type="ECO:0000256" key="2">
    <source>
        <dbReference type="ARBA" id="ARBA00022679"/>
    </source>
</evidence>
<gene>
    <name evidence="7" type="ORF">ACFFTL_25215</name>
</gene>
<reference evidence="7 8" key="1">
    <citation type="submission" date="2024-09" db="EMBL/GenBank/DDBJ databases">
        <authorList>
            <person name="Sun Q."/>
            <person name="Mori K."/>
        </authorList>
    </citation>
    <scope>NUCLEOTIDE SEQUENCE [LARGE SCALE GENOMIC DNA]</scope>
    <source>
        <strain evidence="7 8">JCM 3331</strain>
    </source>
</reference>
<dbReference type="GO" id="GO:0016301">
    <property type="term" value="F:kinase activity"/>
    <property type="evidence" value="ECO:0007669"/>
    <property type="project" value="UniProtKB-KW"/>
</dbReference>
<evidence type="ECO:0000256" key="3">
    <source>
        <dbReference type="ARBA" id="ARBA00022741"/>
    </source>
</evidence>
<evidence type="ECO:0000313" key="7">
    <source>
        <dbReference type="EMBL" id="MFB9575496.1"/>
    </source>
</evidence>